<evidence type="ECO:0000313" key="1">
    <source>
        <dbReference type="EMBL" id="TWU16801.1"/>
    </source>
</evidence>
<accession>A0A5C6BZF3</accession>
<dbReference type="AlphaFoldDB" id="A0A5C6BZF3"/>
<keyword evidence="2" id="KW-1185">Reference proteome</keyword>
<reference evidence="1 2" key="1">
    <citation type="journal article" date="2020" name="Antonie Van Leeuwenhoek">
        <title>Rhodopirellula heiligendammensis sp. nov., Rhodopirellula pilleata sp. nov., and Rhodopirellula solitaria sp. nov. isolated from natural or artificial marine surfaces in Northern Germany and California, USA, and emended description of the genus Rhodopirellula.</title>
        <authorList>
            <person name="Kallscheuer N."/>
            <person name="Wiegand S."/>
            <person name="Jogler M."/>
            <person name="Boedeker C."/>
            <person name="Peeters S.H."/>
            <person name="Rast P."/>
            <person name="Heuer A."/>
            <person name="Jetten M.S.M."/>
            <person name="Rohde M."/>
            <person name="Jogler C."/>
        </authorList>
    </citation>
    <scope>NUCLEOTIDE SEQUENCE [LARGE SCALE GENOMIC DNA]</scope>
    <source>
        <strain evidence="1 2">Poly21</strain>
    </source>
</reference>
<dbReference type="Proteomes" id="UP000319908">
    <property type="component" value="Unassembled WGS sequence"/>
</dbReference>
<evidence type="ECO:0000313" key="2">
    <source>
        <dbReference type="Proteomes" id="UP000319908"/>
    </source>
</evidence>
<gene>
    <name evidence="1" type="ORF">Poly21_40080</name>
</gene>
<organism evidence="1 2">
    <name type="scientific">Allorhodopirellula heiligendammensis</name>
    <dbReference type="NCBI Taxonomy" id="2714739"/>
    <lineage>
        <taxon>Bacteria</taxon>
        <taxon>Pseudomonadati</taxon>
        <taxon>Planctomycetota</taxon>
        <taxon>Planctomycetia</taxon>
        <taxon>Pirellulales</taxon>
        <taxon>Pirellulaceae</taxon>
        <taxon>Allorhodopirellula</taxon>
    </lineage>
</organism>
<proteinExistence type="predicted"/>
<protein>
    <submittedName>
        <fullName evidence="1">Uncharacterized protein</fullName>
    </submittedName>
</protein>
<comment type="caution">
    <text evidence="1">The sequence shown here is derived from an EMBL/GenBank/DDBJ whole genome shotgun (WGS) entry which is preliminary data.</text>
</comment>
<sequence length="78" mass="8454">MACVKMAVYALARRRCSRTIPQASHPDSVMDIFGDGETAMGKRRWGNTDPEVPETLVAEVRGAAEQTLKPADAYISGT</sequence>
<dbReference type="EMBL" id="SJPU01000002">
    <property type="protein sequence ID" value="TWU16801.1"/>
    <property type="molecule type" value="Genomic_DNA"/>
</dbReference>
<name>A0A5C6BZF3_9BACT</name>